<organism evidence="3">
    <name type="scientific">freshwater metagenome</name>
    <dbReference type="NCBI Taxonomy" id="449393"/>
    <lineage>
        <taxon>unclassified sequences</taxon>
        <taxon>metagenomes</taxon>
        <taxon>ecological metagenomes</taxon>
    </lineage>
</organism>
<keyword evidence="1" id="KW-0812">Transmembrane</keyword>
<evidence type="ECO:0000256" key="1">
    <source>
        <dbReference type="SAM" id="Phobius"/>
    </source>
</evidence>
<dbReference type="EMBL" id="CAEZTO010000003">
    <property type="protein sequence ID" value="CAB4567567.1"/>
    <property type="molecule type" value="Genomic_DNA"/>
</dbReference>
<dbReference type="Pfam" id="PF14012">
    <property type="entry name" value="DUF4229"/>
    <property type="match status" value="1"/>
</dbReference>
<name>A0A6J6DUC2_9ZZZZ</name>
<sequence length="102" mass="11438">MKNPWLSYTLIRLGMFFGLFFILLVLEFNPFFAAIIAATVSFAISLLVLDRQRDALSEHVAKRLARDSQGKYLDEQGSVEDAILESKEANEIDPESNQSGKA</sequence>
<dbReference type="AlphaFoldDB" id="A0A6J6DUC2"/>
<evidence type="ECO:0000313" key="2">
    <source>
        <dbReference type="EMBL" id="CAB4548087.1"/>
    </source>
</evidence>
<protein>
    <submittedName>
        <fullName evidence="3">Unannotated protein</fullName>
    </submittedName>
</protein>
<gene>
    <name evidence="2" type="ORF">UFOPK1503_00819</name>
    <name evidence="3" type="ORF">UFOPK1693_00457</name>
</gene>
<keyword evidence="1" id="KW-0472">Membrane</keyword>
<dbReference type="EMBL" id="CAEZST010000012">
    <property type="protein sequence ID" value="CAB4548087.1"/>
    <property type="molecule type" value="Genomic_DNA"/>
</dbReference>
<reference evidence="3" key="1">
    <citation type="submission" date="2020-05" db="EMBL/GenBank/DDBJ databases">
        <authorList>
            <person name="Chiriac C."/>
            <person name="Salcher M."/>
            <person name="Ghai R."/>
            <person name="Kavagutti S V."/>
        </authorList>
    </citation>
    <scope>NUCLEOTIDE SEQUENCE</scope>
</reference>
<accession>A0A6J6DUC2</accession>
<dbReference type="InterPro" id="IPR025323">
    <property type="entry name" value="DUF4229"/>
</dbReference>
<proteinExistence type="predicted"/>
<feature type="transmembrane region" description="Helical" evidence="1">
    <location>
        <begin position="31"/>
        <end position="49"/>
    </location>
</feature>
<keyword evidence="1" id="KW-1133">Transmembrane helix</keyword>
<feature type="transmembrane region" description="Helical" evidence="1">
    <location>
        <begin position="5"/>
        <end position="25"/>
    </location>
</feature>
<evidence type="ECO:0000313" key="3">
    <source>
        <dbReference type="EMBL" id="CAB4567567.1"/>
    </source>
</evidence>